<name>A0ABU4YYI8_9HYPH</name>
<feature type="chain" id="PRO_5045490099" evidence="7">
    <location>
        <begin position="20"/>
        <end position="392"/>
    </location>
</feature>
<evidence type="ECO:0000256" key="4">
    <source>
        <dbReference type="ARBA" id="ARBA00022989"/>
    </source>
</evidence>
<evidence type="ECO:0000256" key="6">
    <source>
        <dbReference type="SAM" id="Phobius"/>
    </source>
</evidence>
<keyword evidence="5 6" id="KW-0472">Membrane</keyword>
<reference evidence="9 10" key="1">
    <citation type="submission" date="2023-08" db="EMBL/GenBank/DDBJ databases">
        <title>Implementing the SeqCode for naming new Mesorhizobium species isolated from Vachellia karroo root nodules.</title>
        <authorList>
            <person name="Van Lill M."/>
        </authorList>
    </citation>
    <scope>NUCLEOTIDE SEQUENCE [LARGE SCALE GENOMIC DNA]</scope>
    <source>
        <strain evidence="9 10">VK22B</strain>
    </source>
</reference>
<feature type="transmembrane region" description="Helical" evidence="6">
    <location>
        <begin position="326"/>
        <end position="345"/>
    </location>
</feature>
<comment type="subcellular location">
    <subcellularLocation>
        <location evidence="1">Cell membrane</location>
        <topology evidence="1">Multi-pass membrane protein</topology>
    </subcellularLocation>
</comment>
<feature type="transmembrane region" description="Helical" evidence="6">
    <location>
        <begin position="72"/>
        <end position="96"/>
    </location>
</feature>
<evidence type="ECO:0000259" key="8">
    <source>
        <dbReference type="PROSITE" id="PS50850"/>
    </source>
</evidence>
<dbReference type="InterPro" id="IPR036259">
    <property type="entry name" value="MFS_trans_sf"/>
</dbReference>
<dbReference type="Pfam" id="PF07690">
    <property type="entry name" value="MFS_1"/>
    <property type="match status" value="1"/>
</dbReference>
<dbReference type="EMBL" id="JAVIJC010000004">
    <property type="protein sequence ID" value="MDX8491135.1"/>
    <property type="molecule type" value="Genomic_DNA"/>
</dbReference>
<feature type="transmembrane region" description="Helical" evidence="6">
    <location>
        <begin position="159"/>
        <end position="181"/>
    </location>
</feature>
<dbReference type="Proteomes" id="UP001271249">
    <property type="component" value="Unassembled WGS sequence"/>
</dbReference>
<feature type="signal peptide" evidence="7">
    <location>
        <begin position="1"/>
        <end position="19"/>
    </location>
</feature>
<evidence type="ECO:0000313" key="10">
    <source>
        <dbReference type="Proteomes" id="UP001271249"/>
    </source>
</evidence>
<dbReference type="PANTHER" id="PTHR43124:SF3">
    <property type="entry name" value="CHLORAMPHENICOL EFFLUX PUMP RV0191"/>
    <property type="match status" value="1"/>
</dbReference>
<keyword evidence="4 6" id="KW-1133">Transmembrane helix</keyword>
<gene>
    <name evidence="9" type="ORF">RFN29_06045</name>
</gene>
<evidence type="ECO:0000256" key="1">
    <source>
        <dbReference type="ARBA" id="ARBA00004651"/>
    </source>
</evidence>
<dbReference type="PROSITE" id="PS50850">
    <property type="entry name" value="MFS"/>
    <property type="match status" value="1"/>
</dbReference>
<keyword evidence="10" id="KW-1185">Reference proteome</keyword>
<evidence type="ECO:0000256" key="7">
    <source>
        <dbReference type="SAM" id="SignalP"/>
    </source>
</evidence>
<comment type="caution">
    <text evidence="9">The sequence shown here is derived from an EMBL/GenBank/DDBJ whole genome shotgun (WGS) entry which is preliminary data.</text>
</comment>
<dbReference type="InterPro" id="IPR020846">
    <property type="entry name" value="MFS_dom"/>
</dbReference>
<feature type="transmembrane region" description="Helical" evidence="6">
    <location>
        <begin position="294"/>
        <end position="314"/>
    </location>
</feature>
<evidence type="ECO:0000313" key="9">
    <source>
        <dbReference type="EMBL" id="MDX8491135.1"/>
    </source>
</evidence>
<accession>A0ABU4YYI8</accession>
<keyword evidence="2" id="KW-1003">Cell membrane</keyword>
<feature type="transmembrane region" description="Helical" evidence="6">
    <location>
        <begin position="102"/>
        <end position="120"/>
    </location>
</feature>
<evidence type="ECO:0000256" key="2">
    <source>
        <dbReference type="ARBA" id="ARBA00022475"/>
    </source>
</evidence>
<keyword evidence="3 6" id="KW-0812">Transmembrane</keyword>
<sequence length="392" mass="40885">MRSRWTILAVLFVARAAMAVQFQSIAAIAPEMGKDLNANLADIGVLIGLYFAPGVALALPGGAIGKHFGDKAVVLAGLALMLAGEILLCVSSSWSVEITGRLISGLGGVLLNVLMTKMVVDWFAGRQIATAMAIFINSWPLGIALTLIVLPLIQAEFGITGTEIAVMALIAAALASVGLFYQRPGQTIAPVSVEASRLAKHAVWAVLLAGSIWAFYNVGFAMIFSFAPSMLVERGWSTAAAGSAVSIVLWLAALSVPVGGYLADRTGSRNAMLVASCLAFAALVLVLWRGSETLPTLVALGLVCGLPAGAIMSLPTRTLAPSTRALGMGLFYTVYYATMLVAPWLGGKFALWAGSAGAALGLGSAALLACPILLWEFERRLLLPERTVPQVN</sequence>
<dbReference type="PANTHER" id="PTHR43124">
    <property type="entry name" value="PURINE EFFLUX PUMP PBUE"/>
    <property type="match status" value="1"/>
</dbReference>
<feature type="transmembrane region" description="Helical" evidence="6">
    <location>
        <begin position="43"/>
        <end position="65"/>
    </location>
</feature>
<dbReference type="InterPro" id="IPR050189">
    <property type="entry name" value="MFS_Efflux_Transporters"/>
</dbReference>
<feature type="domain" description="Major facilitator superfamily (MFS) profile" evidence="8">
    <location>
        <begin position="7"/>
        <end position="381"/>
    </location>
</feature>
<dbReference type="Gene3D" id="1.20.1250.20">
    <property type="entry name" value="MFS general substrate transporter like domains"/>
    <property type="match status" value="2"/>
</dbReference>
<dbReference type="InterPro" id="IPR011701">
    <property type="entry name" value="MFS"/>
</dbReference>
<dbReference type="RefSeq" id="WP_320225201.1">
    <property type="nucleotide sequence ID" value="NZ_JAVIJC010000004.1"/>
</dbReference>
<evidence type="ECO:0000256" key="3">
    <source>
        <dbReference type="ARBA" id="ARBA00022692"/>
    </source>
</evidence>
<protein>
    <submittedName>
        <fullName evidence="9">MFS transporter</fullName>
    </submittedName>
</protein>
<dbReference type="SUPFAM" id="SSF103473">
    <property type="entry name" value="MFS general substrate transporter"/>
    <property type="match status" value="1"/>
</dbReference>
<keyword evidence="7" id="KW-0732">Signal</keyword>
<feature type="transmembrane region" description="Helical" evidence="6">
    <location>
        <begin position="132"/>
        <end position="153"/>
    </location>
</feature>
<feature type="transmembrane region" description="Helical" evidence="6">
    <location>
        <begin position="270"/>
        <end position="288"/>
    </location>
</feature>
<proteinExistence type="predicted"/>
<feature type="transmembrane region" description="Helical" evidence="6">
    <location>
        <begin position="239"/>
        <end position="263"/>
    </location>
</feature>
<feature type="transmembrane region" description="Helical" evidence="6">
    <location>
        <begin position="202"/>
        <end position="227"/>
    </location>
</feature>
<feature type="transmembrane region" description="Helical" evidence="6">
    <location>
        <begin position="351"/>
        <end position="375"/>
    </location>
</feature>
<organism evidence="9 10">
    <name type="scientific">Mesorhizobium captivum</name>
    <dbReference type="NCBI Taxonomy" id="3072319"/>
    <lineage>
        <taxon>Bacteria</taxon>
        <taxon>Pseudomonadati</taxon>
        <taxon>Pseudomonadota</taxon>
        <taxon>Alphaproteobacteria</taxon>
        <taxon>Hyphomicrobiales</taxon>
        <taxon>Phyllobacteriaceae</taxon>
        <taxon>Mesorhizobium</taxon>
    </lineage>
</organism>
<evidence type="ECO:0000256" key="5">
    <source>
        <dbReference type="ARBA" id="ARBA00023136"/>
    </source>
</evidence>